<dbReference type="KEGG" id="ccin:107273419"/>
<dbReference type="Gene3D" id="3.40.50.1820">
    <property type="entry name" value="alpha/beta hydrolase"/>
    <property type="match status" value="1"/>
</dbReference>
<dbReference type="SUPFAM" id="SSF53474">
    <property type="entry name" value="alpha/beta-Hydrolases"/>
    <property type="match status" value="1"/>
</dbReference>
<evidence type="ECO:0000313" key="10">
    <source>
        <dbReference type="RefSeq" id="XP_015607076.1"/>
    </source>
</evidence>
<dbReference type="GO" id="GO:0006508">
    <property type="term" value="P:proteolysis"/>
    <property type="evidence" value="ECO:0007669"/>
    <property type="project" value="UniProtKB-KW"/>
</dbReference>
<evidence type="ECO:0000256" key="3">
    <source>
        <dbReference type="ARBA" id="ARBA00022729"/>
    </source>
</evidence>
<evidence type="ECO:0000256" key="4">
    <source>
        <dbReference type="ARBA" id="ARBA00022801"/>
    </source>
</evidence>
<dbReference type="RefSeq" id="XP_015607076.1">
    <property type="nucleotide sequence ID" value="XM_015751590.2"/>
</dbReference>
<comment type="similarity">
    <text evidence="1">Belongs to the peptidase S28 family.</text>
</comment>
<evidence type="ECO:0000313" key="9">
    <source>
        <dbReference type="RefSeq" id="XP_015607075.1"/>
    </source>
</evidence>
<keyword evidence="4" id="KW-0378">Hydrolase</keyword>
<dbReference type="InterPro" id="IPR042269">
    <property type="entry name" value="Ser_carbopepase_S28_SKS"/>
</dbReference>
<dbReference type="PANTHER" id="PTHR11010:SF117">
    <property type="entry name" value="SERINE PROTEASE 16"/>
    <property type="match status" value="1"/>
</dbReference>
<dbReference type="GeneID" id="107273419"/>
<dbReference type="InterPro" id="IPR029058">
    <property type="entry name" value="AB_hydrolase_fold"/>
</dbReference>
<organism evidence="7 10">
    <name type="scientific">Cephus cinctus</name>
    <name type="common">Wheat stem sawfly</name>
    <dbReference type="NCBI Taxonomy" id="211228"/>
    <lineage>
        <taxon>Eukaryota</taxon>
        <taxon>Metazoa</taxon>
        <taxon>Ecdysozoa</taxon>
        <taxon>Arthropoda</taxon>
        <taxon>Hexapoda</taxon>
        <taxon>Insecta</taxon>
        <taxon>Pterygota</taxon>
        <taxon>Neoptera</taxon>
        <taxon>Endopterygota</taxon>
        <taxon>Hymenoptera</taxon>
        <taxon>Cephoidea</taxon>
        <taxon>Cephidae</taxon>
        <taxon>Cephus</taxon>
    </lineage>
</organism>
<evidence type="ECO:0000256" key="1">
    <source>
        <dbReference type="ARBA" id="ARBA00011079"/>
    </source>
</evidence>
<dbReference type="PANTHER" id="PTHR11010">
    <property type="entry name" value="PROTEASE S28 PRO-X CARBOXYPEPTIDASE-RELATED"/>
    <property type="match status" value="1"/>
</dbReference>
<dbReference type="FunFam" id="1.20.120.980:FF:000003">
    <property type="entry name" value="Serine protease 16"/>
    <property type="match status" value="1"/>
</dbReference>
<keyword evidence="5" id="KW-0325">Glycoprotein</keyword>
<evidence type="ECO:0000256" key="6">
    <source>
        <dbReference type="SAM" id="SignalP"/>
    </source>
</evidence>
<dbReference type="GO" id="GO:0008239">
    <property type="term" value="F:dipeptidyl-peptidase activity"/>
    <property type="evidence" value="ECO:0007669"/>
    <property type="project" value="TreeGrafter"/>
</dbReference>
<feature type="chain" id="PRO_5044708701" evidence="6">
    <location>
        <begin position="20"/>
        <end position="496"/>
    </location>
</feature>
<dbReference type="RefSeq" id="XP_015607075.1">
    <property type="nucleotide sequence ID" value="XM_015751589.2"/>
</dbReference>
<reference evidence="8 9" key="1">
    <citation type="submission" date="2025-04" db="UniProtKB">
        <authorList>
            <consortium name="RefSeq"/>
        </authorList>
    </citation>
    <scope>IDENTIFICATION</scope>
</reference>
<dbReference type="GO" id="GO:0070008">
    <property type="term" value="F:serine-type exopeptidase activity"/>
    <property type="evidence" value="ECO:0007669"/>
    <property type="project" value="InterPro"/>
</dbReference>
<proteinExistence type="inferred from homology"/>
<gene>
    <name evidence="8 9 10" type="primary">LOC107273419</name>
</gene>
<evidence type="ECO:0000313" key="8">
    <source>
        <dbReference type="RefSeq" id="XP_015607074.1"/>
    </source>
</evidence>
<dbReference type="Proteomes" id="UP000694920">
    <property type="component" value="Unplaced"/>
</dbReference>
<dbReference type="Gene3D" id="1.20.120.980">
    <property type="entry name" value="Serine carboxypeptidase S28, SKS domain"/>
    <property type="match status" value="1"/>
</dbReference>
<dbReference type="RefSeq" id="XP_015607074.1">
    <property type="nucleotide sequence ID" value="XM_015751588.2"/>
</dbReference>
<evidence type="ECO:0000256" key="2">
    <source>
        <dbReference type="ARBA" id="ARBA00022670"/>
    </source>
</evidence>
<dbReference type="AlphaFoldDB" id="A0AAJ7CC50"/>
<keyword evidence="7" id="KW-1185">Reference proteome</keyword>
<keyword evidence="2 8" id="KW-0645">Protease</keyword>
<evidence type="ECO:0000313" key="7">
    <source>
        <dbReference type="Proteomes" id="UP000694920"/>
    </source>
</evidence>
<dbReference type="InterPro" id="IPR008758">
    <property type="entry name" value="Peptidase_S28"/>
</dbReference>
<protein>
    <submittedName>
        <fullName evidence="8 9">Serine protease K12H4.7</fullName>
    </submittedName>
</protein>
<sequence length="496" mass="56144">MQTFLILLALLGLANTGIAWRHFLRGRAKHGNLGEPVLSKKYELPNDQWFEQFLDHFNPTDARTWQQRYFVNSSYFKKGGPVFLMIGGEGTASAKWMVEGQWIEYAKQFGALCFQLEHRFYGKSHPTSDLSIKNMVYLSSEQALADLAYFIEGMNRLYQIPAGTKWIAFGGSYPGSLAAWLRAKYPHLVHGAMSASGPLLAQIDFQQYYVIVEKALRTHSDACVKTVEAANNQIHIMLRHRIGQEGLKKKFNLCEPIDPGHTKTRDIANLYENLASNFADVVQYNKDNRNSSKTSNITIDTICDILTNETIGVPVDRLAEMNNLIMKANGDKCLDFSYIKMIKELRNVTWNNEAAEGGRQWMYQTCTEFGFFQTSTARPNLFSETFPVEFFIQQCTDIFGPRYNINLLEAAVERTNTLYGALQLDVSNVVFVHGSIDPWHALGMINSTNPQAPSIYINGTAHCANMYPPSKEDPPQLTQAREEVGRLIGEWLKNSL</sequence>
<dbReference type="Pfam" id="PF05577">
    <property type="entry name" value="Peptidase_S28"/>
    <property type="match status" value="1"/>
</dbReference>
<accession>A0AAJ7CC50</accession>
<feature type="signal peptide" evidence="6">
    <location>
        <begin position="1"/>
        <end position="19"/>
    </location>
</feature>
<evidence type="ECO:0000256" key="5">
    <source>
        <dbReference type="ARBA" id="ARBA00023180"/>
    </source>
</evidence>
<name>A0AAJ7CC50_CEPCN</name>
<keyword evidence="3 6" id="KW-0732">Signal</keyword>